<accession>A0A9D1LH71</accession>
<reference evidence="4" key="1">
    <citation type="submission" date="2020-10" db="EMBL/GenBank/DDBJ databases">
        <authorList>
            <person name="Gilroy R."/>
        </authorList>
    </citation>
    <scope>NUCLEOTIDE SEQUENCE</scope>
    <source>
        <strain evidence="4">17073</strain>
    </source>
</reference>
<dbReference type="GO" id="GO:0015679">
    <property type="term" value="P:plasma membrane copper ion transport"/>
    <property type="evidence" value="ECO:0007669"/>
    <property type="project" value="TreeGrafter"/>
</dbReference>
<dbReference type="GO" id="GO:0022857">
    <property type="term" value="F:transmembrane transporter activity"/>
    <property type="evidence" value="ECO:0007669"/>
    <property type="project" value="InterPro"/>
</dbReference>
<dbReference type="Gene3D" id="2.40.30.170">
    <property type="match status" value="1"/>
</dbReference>
<dbReference type="InterPro" id="IPR058649">
    <property type="entry name" value="CzcB_C"/>
</dbReference>
<dbReference type="InterPro" id="IPR051909">
    <property type="entry name" value="MFP_Cation_Efflux"/>
</dbReference>
<dbReference type="PROSITE" id="PS51257">
    <property type="entry name" value="PROKAR_LIPOPROTEIN"/>
    <property type="match status" value="1"/>
</dbReference>
<dbReference type="GO" id="GO:0016020">
    <property type="term" value="C:membrane"/>
    <property type="evidence" value="ECO:0007669"/>
    <property type="project" value="InterPro"/>
</dbReference>
<dbReference type="Gene3D" id="1.10.287.470">
    <property type="entry name" value="Helix hairpin bin"/>
    <property type="match status" value="1"/>
</dbReference>
<reference evidence="4" key="2">
    <citation type="journal article" date="2021" name="PeerJ">
        <title>Extensive microbial diversity within the chicken gut microbiome revealed by metagenomics and culture.</title>
        <authorList>
            <person name="Gilroy R."/>
            <person name="Ravi A."/>
            <person name="Getino M."/>
            <person name="Pursley I."/>
            <person name="Horton D.L."/>
            <person name="Alikhan N.F."/>
            <person name="Baker D."/>
            <person name="Gharbi K."/>
            <person name="Hall N."/>
            <person name="Watson M."/>
            <person name="Adriaenssens E.M."/>
            <person name="Foster-Nyarko E."/>
            <person name="Jarju S."/>
            <person name="Secka A."/>
            <person name="Antonio M."/>
            <person name="Oren A."/>
            <person name="Chaudhuri R.R."/>
            <person name="La Ragione R."/>
            <person name="Hildebrand F."/>
            <person name="Pallen M.J."/>
        </authorList>
    </citation>
    <scope>NUCLEOTIDE SEQUENCE</scope>
    <source>
        <strain evidence="4">17073</strain>
    </source>
</reference>
<dbReference type="Gene3D" id="2.40.420.20">
    <property type="match status" value="1"/>
</dbReference>
<sequence>MKFKYICGFTLALVFVAGCSSEHHEDAAHKEDAHDHEGIIVVHSEQAKSMGIKTGKAEKGKFRQVIKVGGEILPTQSSQVVVSAKSSGVVRFAQGLTTGVAIGKNGIVCTLSSEGVEGGDPKAEARIVYDAAKKEFERVAKLYESQLATEKEYQEARRALDVARNALDDNARSTTVVSPIAGVVSQLLVDNGSFVSTGSPIAVVCSGNKLILKAIVPQTYYESYPLITSANFKLPYNEETLELDSMNGKRISSEVLSPVSTGYFDLEFEFDNNGTVVPGTYAEVYLLGAERDNVVTLPLSAIVEEEGTHSVFVKEEEEHYEKRSVALGESDGTRVEIKSGVKAGETVVVEGAVYVKLAANTGVIPEGHHHH</sequence>
<organism evidence="4 5">
    <name type="scientific">Candidatus Limisoma intestinavium</name>
    <dbReference type="NCBI Taxonomy" id="2840856"/>
    <lineage>
        <taxon>Bacteria</taxon>
        <taxon>Pseudomonadati</taxon>
        <taxon>Bacteroidota</taxon>
        <taxon>Bacteroidia</taxon>
        <taxon>Bacteroidales</taxon>
        <taxon>Candidatus Limisoma</taxon>
    </lineage>
</organism>
<dbReference type="PANTHER" id="PTHR30097">
    <property type="entry name" value="CATION EFFLUX SYSTEM PROTEIN CUSB"/>
    <property type="match status" value="1"/>
</dbReference>
<dbReference type="GO" id="GO:0030313">
    <property type="term" value="C:cell envelope"/>
    <property type="evidence" value="ECO:0007669"/>
    <property type="project" value="TreeGrafter"/>
</dbReference>
<dbReference type="SUPFAM" id="SSF111369">
    <property type="entry name" value="HlyD-like secretion proteins"/>
    <property type="match status" value="1"/>
</dbReference>
<comment type="caution">
    <text evidence="4">The sequence shown here is derived from an EMBL/GenBank/DDBJ whole genome shotgun (WGS) entry which is preliminary data.</text>
</comment>
<dbReference type="Gene3D" id="2.40.50.100">
    <property type="match status" value="1"/>
</dbReference>
<feature type="domain" description="CzcB-like C-terminal circularly permuted SH3-like" evidence="3">
    <location>
        <begin position="295"/>
        <end position="356"/>
    </location>
</feature>
<dbReference type="PANTHER" id="PTHR30097:SF4">
    <property type="entry name" value="SLR6042 PROTEIN"/>
    <property type="match status" value="1"/>
</dbReference>
<protein>
    <submittedName>
        <fullName evidence="4">Efflux RND transporter periplasmic adaptor subunit</fullName>
    </submittedName>
</protein>
<dbReference type="NCBIfam" id="TIGR01730">
    <property type="entry name" value="RND_mfp"/>
    <property type="match status" value="1"/>
</dbReference>
<evidence type="ECO:0000259" key="3">
    <source>
        <dbReference type="Pfam" id="PF25975"/>
    </source>
</evidence>
<keyword evidence="2" id="KW-0813">Transport</keyword>
<dbReference type="Proteomes" id="UP000824076">
    <property type="component" value="Unassembled WGS sequence"/>
</dbReference>
<dbReference type="Pfam" id="PF25975">
    <property type="entry name" value="CzcB_C"/>
    <property type="match status" value="1"/>
</dbReference>
<dbReference type="EMBL" id="DVMS01000082">
    <property type="protein sequence ID" value="HIU38606.1"/>
    <property type="molecule type" value="Genomic_DNA"/>
</dbReference>
<dbReference type="GO" id="GO:0060003">
    <property type="term" value="P:copper ion export"/>
    <property type="evidence" value="ECO:0007669"/>
    <property type="project" value="TreeGrafter"/>
</dbReference>
<dbReference type="FunFam" id="2.40.420.20:FF:000006">
    <property type="entry name" value="RND family efflux transporter MFP subunit"/>
    <property type="match status" value="1"/>
</dbReference>
<comment type="similarity">
    <text evidence="1">Belongs to the membrane fusion protein (MFP) (TC 8.A.1) family.</text>
</comment>
<dbReference type="AlphaFoldDB" id="A0A9D1LH71"/>
<evidence type="ECO:0000313" key="4">
    <source>
        <dbReference type="EMBL" id="HIU38606.1"/>
    </source>
</evidence>
<evidence type="ECO:0000256" key="1">
    <source>
        <dbReference type="ARBA" id="ARBA00009477"/>
    </source>
</evidence>
<gene>
    <name evidence="4" type="ORF">IAD18_02940</name>
</gene>
<dbReference type="InterPro" id="IPR006143">
    <property type="entry name" value="RND_pump_MFP"/>
</dbReference>
<evidence type="ECO:0000313" key="5">
    <source>
        <dbReference type="Proteomes" id="UP000824076"/>
    </source>
</evidence>
<proteinExistence type="inferred from homology"/>
<evidence type="ECO:0000256" key="2">
    <source>
        <dbReference type="ARBA" id="ARBA00022448"/>
    </source>
</evidence>
<name>A0A9D1LH71_9BACT</name>